<accession>H1KLI7</accession>
<dbReference type="EMBL" id="AGJK01000101">
    <property type="protein sequence ID" value="EHP91589.1"/>
    <property type="molecule type" value="Genomic_DNA"/>
</dbReference>
<reference evidence="1 2" key="1">
    <citation type="submission" date="2011-09" db="EMBL/GenBank/DDBJ databases">
        <title>The draft genome of Methylobacterium extorquens DSM 13060.</title>
        <authorList>
            <consortium name="US DOE Joint Genome Institute (JGI-PGF)"/>
            <person name="Lucas S."/>
            <person name="Han J."/>
            <person name="Lapidus A."/>
            <person name="Cheng J.-F."/>
            <person name="Goodwin L."/>
            <person name="Pitluck S."/>
            <person name="Peters L."/>
            <person name="Land M.L."/>
            <person name="Hauser L."/>
            <person name="Koskimaki J."/>
            <person name="Halonen O."/>
            <person name="Pirttila A."/>
            <person name="Frank C."/>
            <person name="Woyke T.J."/>
        </authorList>
    </citation>
    <scope>NUCLEOTIDE SEQUENCE [LARGE SCALE GENOMIC DNA]</scope>
    <source>
        <strain evidence="1 2">DSM 13060</strain>
    </source>
</reference>
<feature type="non-terminal residue" evidence="1">
    <location>
        <position position="34"/>
    </location>
</feature>
<proteinExistence type="predicted"/>
<dbReference type="Proteomes" id="UP000004382">
    <property type="component" value="Unassembled WGS sequence"/>
</dbReference>
<dbReference type="AlphaFoldDB" id="H1KLI7"/>
<name>H1KLI7_METEX</name>
<protein>
    <submittedName>
        <fullName evidence="1">Molybdopterin oxidoreductase</fullName>
    </submittedName>
</protein>
<gene>
    <name evidence="1" type="ORF">MetexDRAFT_3499</name>
</gene>
<organism evidence="1 2">
    <name type="scientific">Methylorubrum extorquens DSM 13060</name>
    <dbReference type="NCBI Taxonomy" id="882800"/>
    <lineage>
        <taxon>Bacteria</taxon>
        <taxon>Pseudomonadati</taxon>
        <taxon>Pseudomonadota</taxon>
        <taxon>Alphaproteobacteria</taxon>
        <taxon>Hyphomicrobiales</taxon>
        <taxon>Methylobacteriaceae</taxon>
        <taxon>Methylorubrum</taxon>
    </lineage>
</organism>
<evidence type="ECO:0000313" key="1">
    <source>
        <dbReference type="EMBL" id="EHP91589.1"/>
    </source>
</evidence>
<comment type="caution">
    <text evidence="1">The sequence shown here is derived from an EMBL/GenBank/DDBJ whole genome shotgun (WGS) entry which is preliminary data.</text>
</comment>
<sequence length="34" mass="3649">MLIKRKSGDAARTKHQAVAAGLAAGVLDRRAFLR</sequence>
<evidence type="ECO:0000313" key="2">
    <source>
        <dbReference type="Proteomes" id="UP000004382"/>
    </source>
</evidence>